<evidence type="ECO:0000313" key="3">
    <source>
        <dbReference type="RefSeq" id="XP_039145777.1"/>
    </source>
</evidence>
<evidence type="ECO:0000313" key="6">
    <source>
        <dbReference type="RefSeq" id="XP_039145780.1"/>
    </source>
</evidence>
<keyword evidence="1" id="KW-0812">Transmembrane</keyword>
<feature type="transmembrane region" description="Helical" evidence="1">
    <location>
        <begin position="37"/>
        <end position="60"/>
    </location>
</feature>
<evidence type="ECO:0000313" key="7">
    <source>
        <dbReference type="RefSeq" id="XP_039145781.1"/>
    </source>
</evidence>
<protein>
    <submittedName>
        <fullName evidence="3 4">Uncharacterized protein LOC120283024 isoform X1</fullName>
    </submittedName>
</protein>
<keyword evidence="1" id="KW-0472">Membrane</keyword>
<sequence>MELKIIQAMALMLSYIVFCITVNWTRNVSWVSPSEKFFFGFLLVIGFGVSEGIEYFMGFLAIIISKITKKNSSRYMKGMMVILLTLMVVITTLCISVKLLLLLLRIEVLQPFFGAVSEDFIKRYCLVGVPVFYLWSMAFGRFMYYLEDATFRDNKRENDAGLTRSEFILMGLKNMGRVTDAEIHQLQSRYNEERRRR</sequence>
<reference evidence="3 4" key="1">
    <citation type="submission" date="2025-04" db="UniProtKB">
        <authorList>
            <consortium name="RefSeq"/>
        </authorList>
    </citation>
    <scope>IDENTIFICATION</scope>
</reference>
<dbReference type="RefSeq" id="XP_039145778.1">
    <property type="nucleotide sequence ID" value="XM_039289844.1"/>
</dbReference>
<keyword evidence="1" id="KW-1133">Transmembrane helix</keyword>
<dbReference type="RefSeq" id="XP_039145780.1">
    <property type="nucleotide sequence ID" value="XM_039289846.1"/>
</dbReference>
<dbReference type="RefSeq" id="XP_039145777.1">
    <property type="nucleotide sequence ID" value="XM_039289843.1"/>
</dbReference>
<name>A0AB40D075_DIOCR</name>
<evidence type="ECO:0000256" key="1">
    <source>
        <dbReference type="SAM" id="Phobius"/>
    </source>
</evidence>
<dbReference type="AlphaFoldDB" id="A0AB40D075"/>
<dbReference type="GeneID" id="120283024"/>
<evidence type="ECO:0000313" key="4">
    <source>
        <dbReference type="RefSeq" id="XP_039145778.1"/>
    </source>
</evidence>
<proteinExistence type="predicted"/>
<gene>
    <name evidence="3 4 5 6 7" type="primary">LOC120283024</name>
</gene>
<dbReference type="RefSeq" id="XP_039145779.1">
    <property type="nucleotide sequence ID" value="XM_039289845.1"/>
</dbReference>
<dbReference type="Proteomes" id="UP001515500">
    <property type="component" value="Chromosome 18"/>
</dbReference>
<accession>A0AB40D075</accession>
<feature type="transmembrane region" description="Helical" evidence="1">
    <location>
        <begin position="81"/>
        <end position="106"/>
    </location>
</feature>
<evidence type="ECO:0000313" key="2">
    <source>
        <dbReference type="Proteomes" id="UP001515500"/>
    </source>
</evidence>
<feature type="transmembrane region" description="Helical" evidence="1">
    <location>
        <begin position="5"/>
        <end position="25"/>
    </location>
</feature>
<feature type="transmembrane region" description="Helical" evidence="1">
    <location>
        <begin position="126"/>
        <end position="146"/>
    </location>
</feature>
<evidence type="ECO:0000313" key="5">
    <source>
        <dbReference type="RefSeq" id="XP_039145779.1"/>
    </source>
</evidence>
<organism evidence="2 7">
    <name type="scientific">Dioscorea cayennensis subsp. rotundata</name>
    <name type="common">White Guinea yam</name>
    <name type="synonym">Dioscorea rotundata</name>
    <dbReference type="NCBI Taxonomy" id="55577"/>
    <lineage>
        <taxon>Eukaryota</taxon>
        <taxon>Viridiplantae</taxon>
        <taxon>Streptophyta</taxon>
        <taxon>Embryophyta</taxon>
        <taxon>Tracheophyta</taxon>
        <taxon>Spermatophyta</taxon>
        <taxon>Magnoliopsida</taxon>
        <taxon>Liliopsida</taxon>
        <taxon>Dioscoreales</taxon>
        <taxon>Dioscoreaceae</taxon>
        <taxon>Dioscorea</taxon>
    </lineage>
</organism>
<dbReference type="RefSeq" id="XP_039145781.1">
    <property type="nucleotide sequence ID" value="XM_039289847.1"/>
</dbReference>
<keyword evidence="2" id="KW-1185">Reference proteome</keyword>